<comment type="similarity">
    <text evidence="1">Belongs to the CutA family.</text>
</comment>
<comment type="caution">
    <text evidence="2">The sequence shown here is derived from an EMBL/GenBank/DDBJ whole genome shotgun (WGS) entry which is preliminary data.</text>
</comment>
<protein>
    <submittedName>
        <fullName evidence="2">Divalent-cation tolerance protein CutA</fullName>
    </submittedName>
</protein>
<dbReference type="PANTHER" id="PTHR23419:SF8">
    <property type="entry name" value="FI09726P"/>
    <property type="match status" value="1"/>
</dbReference>
<dbReference type="SUPFAM" id="SSF54913">
    <property type="entry name" value="GlnB-like"/>
    <property type="match status" value="1"/>
</dbReference>
<dbReference type="STRING" id="1111735.GCA_000428045_01486"/>
<dbReference type="InterPro" id="IPR011322">
    <property type="entry name" value="N-reg_PII-like_a/b"/>
</dbReference>
<dbReference type="InterPro" id="IPR015867">
    <property type="entry name" value="N-reg_PII/ATP_PRibTrfase_C"/>
</dbReference>
<dbReference type="RefSeq" id="WP_273440046.1">
    <property type="nucleotide sequence ID" value="NZ_PKUN01000023.1"/>
</dbReference>
<proteinExistence type="inferred from homology"/>
<evidence type="ECO:0000313" key="2">
    <source>
        <dbReference type="EMBL" id="PLX60480.1"/>
    </source>
</evidence>
<dbReference type="GO" id="GO:0010038">
    <property type="term" value="P:response to metal ion"/>
    <property type="evidence" value="ECO:0007669"/>
    <property type="project" value="InterPro"/>
</dbReference>
<reference evidence="2 3" key="1">
    <citation type="submission" date="2017-11" db="EMBL/GenBank/DDBJ databases">
        <title>Genome-resolved metagenomics identifies genetic mobility, metabolic interactions, and unexpected diversity in perchlorate-reducing communities.</title>
        <authorList>
            <person name="Barnum T.P."/>
            <person name="Figueroa I.A."/>
            <person name="Carlstrom C.I."/>
            <person name="Lucas L.N."/>
            <person name="Engelbrektson A.L."/>
            <person name="Coates J.D."/>
        </authorList>
    </citation>
    <scope>NUCLEOTIDE SEQUENCE [LARGE SCALE GENOMIC DNA]</scope>
    <source>
        <strain evidence="2">BM301</strain>
    </source>
</reference>
<dbReference type="Proteomes" id="UP000235015">
    <property type="component" value="Unassembled WGS sequence"/>
</dbReference>
<dbReference type="AlphaFoldDB" id="A0A2N6CTI9"/>
<accession>A0A2N6CTI9</accession>
<evidence type="ECO:0000313" key="3">
    <source>
        <dbReference type="Proteomes" id="UP000235015"/>
    </source>
</evidence>
<dbReference type="EMBL" id="PKUN01000023">
    <property type="protein sequence ID" value="PLX60480.1"/>
    <property type="molecule type" value="Genomic_DNA"/>
</dbReference>
<evidence type="ECO:0000256" key="1">
    <source>
        <dbReference type="ARBA" id="ARBA00010169"/>
    </source>
</evidence>
<dbReference type="GO" id="GO:0005507">
    <property type="term" value="F:copper ion binding"/>
    <property type="evidence" value="ECO:0007669"/>
    <property type="project" value="TreeGrafter"/>
</dbReference>
<sequence length="109" mass="12408">MPVDKLLIYCTCPDQTSAARIAGHLVEQRLAACVSMTSPIKSVYVWQDKLETSEEWLLIIKTTQARYPDLQQAILSLHPYELPEIIAVPVQQGLPAYLHWIDECTQQQD</sequence>
<dbReference type="InterPro" id="IPR004323">
    <property type="entry name" value="Ion_tolerance_CutA"/>
</dbReference>
<gene>
    <name evidence="2" type="ORF">C0630_13510</name>
</gene>
<organism evidence="2 3">
    <name type="scientific">Sedimenticola selenatireducens</name>
    <dbReference type="NCBI Taxonomy" id="191960"/>
    <lineage>
        <taxon>Bacteria</taxon>
        <taxon>Pseudomonadati</taxon>
        <taxon>Pseudomonadota</taxon>
        <taxon>Gammaproteobacteria</taxon>
        <taxon>Chromatiales</taxon>
        <taxon>Sedimenticolaceae</taxon>
        <taxon>Sedimenticola</taxon>
    </lineage>
</organism>
<dbReference type="PANTHER" id="PTHR23419">
    <property type="entry name" value="DIVALENT CATION TOLERANCE CUTA-RELATED"/>
    <property type="match status" value="1"/>
</dbReference>
<dbReference type="Gene3D" id="3.30.70.120">
    <property type="match status" value="1"/>
</dbReference>
<name>A0A2N6CTI9_9GAMM</name>
<dbReference type="Pfam" id="PF03091">
    <property type="entry name" value="CutA1"/>
    <property type="match status" value="1"/>
</dbReference>